<dbReference type="CDD" id="cd02440">
    <property type="entry name" value="AdoMet_MTases"/>
    <property type="match status" value="1"/>
</dbReference>
<name>A0ABU2SQT3_9ACTN</name>
<dbReference type="RefSeq" id="WP_311612686.1">
    <property type="nucleotide sequence ID" value="NZ_JAVRFI010000012.1"/>
</dbReference>
<proteinExistence type="predicted"/>
<keyword evidence="1 5" id="KW-0489">Methyltransferase</keyword>
<dbReference type="InterPro" id="IPR029063">
    <property type="entry name" value="SAM-dependent_MTases_sf"/>
</dbReference>
<dbReference type="Proteomes" id="UP001180531">
    <property type="component" value="Unassembled WGS sequence"/>
</dbReference>
<sequence length="218" mass="24142">MSVVSYWDRYAAGAVEKVGPVEVSVEKGFGWTQYDHHGPAEELLEQPDRALELGCGYGDAVAYLARKGVDTTGVDISPTQVKYAAERWGDVPKARFVLREAIDYLKATEETFDAVYSIWGAFWFTDPRRLLPVIRERLNPNGVLAFSQAPAVDGCYGAQGMYGNGFNGKVLPVQRWAYSTEMWKGILLHHGFLDVEARVLEAPDPENLGTLIVTARAV</sequence>
<dbReference type="SUPFAM" id="SSF53335">
    <property type="entry name" value="S-adenosyl-L-methionine-dependent methyltransferases"/>
    <property type="match status" value="1"/>
</dbReference>
<protein>
    <submittedName>
        <fullName evidence="5">Class I SAM-dependent methyltransferase</fullName>
        <ecNumber evidence="5">2.1.-.-</ecNumber>
    </submittedName>
</protein>
<dbReference type="PANTHER" id="PTHR43464">
    <property type="entry name" value="METHYLTRANSFERASE"/>
    <property type="match status" value="1"/>
</dbReference>
<accession>A0ABU2SQT3</accession>
<keyword evidence="2 5" id="KW-0808">Transferase</keyword>
<evidence type="ECO:0000256" key="1">
    <source>
        <dbReference type="ARBA" id="ARBA00022603"/>
    </source>
</evidence>
<keyword evidence="6" id="KW-1185">Reference proteome</keyword>
<dbReference type="GO" id="GO:0032259">
    <property type="term" value="P:methylation"/>
    <property type="evidence" value="ECO:0007669"/>
    <property type="project" value="UniProtKB-KW"/>
</dbReference>
<dbReference type="Pfam" id="PF08241">
    <property type="entry name" value="Methyltransf_11"/>
    <property type="match status" value="1"/>
</dbReference>
<dbReference type="PANTHER" id="PTHR43464:SF19">
    <property type="entry name" value="UBIQUINONE BIOSYNTHESIS O-METHYLTRANSFERASE, MITOCHONDRIAL"/>
    <property type="match status" value="1"/>
</dbReference>
<dbReference type="EMBL" id="JAVRFI010000012">
    <property type="protein sequence ID" value="MDT0451344.1"/>
    <property type="molecule type" value="Genomic_DNA"/>
</dbReference>
<feature type="domain" description="Methyltransferase type 11" evidence="4">
    <location>
        <begin position="51"/>
        <end position="146"/>
    </location>
</feature>
<evidence type="ECO:0000313" key="6">
    <source>
        <dbReference type="Proteomes" id="UP001180531"/>
    </source>
</evidence>
<dbReference type="InterPro" id="IPR013216">
    <property type="entry name" value="Methyltransf_11"/>
</dbReference>
<comment type="caution">
    <text evidence="5">The sequence shown here is derived from an EMBL/GenBank/DDBJ whole genome shotgun (WGS) entry which is preliminary data.</text>
</comment>
<dbReference type="EC" id="2.1.-.-" evidence="5"/>
<evidence type="ECO:0000256" key="2">
    <source>
        <dbReference type="ARBA" id="ARBA00022679"/>
    </source>
</evidence>
<keyword evidence="3" id="KW-0949">S-adenosyl-L-methionine</keyword>
<evidence type="ECO:0000256" key="3">
    <source>
        <dbReference type="ARBA" id="ARBA00022691"/>
    </source>
</evidence>
<evidence type="ECO:0000313" key="5">
    <source>
        <dbReference type="EMBL" id="MDT0451344.1"/>
    </source>
</evidence>
<evidence type="ECO:0000259" key="4">
    <source>
        <dbReference type="Pfam" id="PF08241"/>
    </source>
</evidence>
<dbReference type="Gene3D" id="3.40.50.150">
    <property type="entry name" value="Vaccinia Virus protein VP39"/>
    <property type="match status" value="1"/>
</dbReference>
<gene>
    <name evidence="5" type="ORF">RM609_19955</name>
</gene>
<organism evidence="5 6">
    <name type="scientific">Streptomyces hesseae</name>
    <dbReference type="NCBI Taxonomy" id="3075519"/>
    <lineage>
        <taxon>Bacteria</taxon>
        <taxon>Bacillati</taxon>
        <taxon>Actinomycetota</taxon>
        <taxon>Actinomycetes</taxon>
        <taxon>Kitasatosporales</taxon>
        <taxon>Streptomycetaceae</taxon>
        <taxon>Streptomyces</taxon>
    </lineage>
</organism>
<reference evidence="5" key="1">
    <citation type="submission" date="2024-05" db="EMBL/GenBank/DDBJ databases">
        <title>30 novel species of actinomycetes from the DSMZ collection.</title>
        <authorList>
            <person name="Nouioui I."/>
        </authorList>
    </citation>
    <scope>NUCLEOTIDE SEQUENCE</scope>
    <source>
        <strain evidence="5">DSM 40473</strain>
    </source>
</reference>
<dbReference type="GO" id="GO:0008168">
    <property type="term" value="F:methyltransferase activity"/>
    <property type="evidence" value="ECO:0007669"/>
    <property type="project" value="UniProtKB-KW"/>
</dbReference>